<evidence type="ECO:0000313" key="1">
    <source>
        <dbReference type="EMBL" id="KKK68720.1"/>
    </source>
</evidence>
<dbReference type="EMBL" id="LAZR01058999">
    <property type="protein sequence ID" value="KKK68720.1"/>
    <property type="molecule type" value="Genomic_DNA"/>
</dbReference>
<dbReference type="AlphaFoldDB" id="A0A0F8Y4Y8"/>
<organism evidence="1">
    <name type="scientific">marine sediment metagenome</name>
    <dbReference type="NCBI Taxonomy" id="412755"/>
    <lineage>
        <taxon>unclassified sequences</taxon>
        <taxon>metagenomes</taxon>
        <taxon>ecological metagenomes</taxon>
    </lineage>
</organism>
<sequence length="41" mass="4393">GPEIYDRAKNNVGYPNGAHTTEMAVAIATEMSAIVDREGSR</sequence>
<name>A0A0F8Y4Y8_9ZZZZ</name>
<reference evidence="1" key="1">
    <citation type="journal article" date="2015" name="Nature">
        <title>Complex archaea that bridge the gap between prokaryotes and eukaryotes.</title>
        <authorList>
            <person name="Spang A."/>
            <person name="Saw J.H."/>
            <person name="Jorgensen S.L."/>
            <person name="Zaremba-Niedzwiedzka K."/>
            <person name="Martijn J."/>
            <person name="Lind A.E."/>
            <person name="van Eijk R."/>
            <person name="Schleper C."/>
            <person name="Guy L."/>
            <person name="Ettema T.J."/>
        </authorList>
    </citation>
    <scope>NUCLEOTIDE SEQUENCE</scope>
</reference>
<accession>A0A0F8Y4Y8</accession>
<gene>
    <name evidence="1" type="ORF">LCGC14_2941240</name>
</gene>
<feature type="non-terminal residue" evidence="1">
    <location>
        <position position="1"/>
    </location>
</feature>
<comment type="caution">
    <text evidence="1">The sequence shown here is derived from an EMBL/GenBank/DDBJ whole genome shotgun (WGS) entry which is preliminary data.</text>
</comment>
<protein>
    <submittedName>
        <fullName evidence="1">Uncharacterized protein</fullName>
    </submittedName>
</protein>
<proteinExistence type="predicted"/>